<name>A0A1E7K9U9_9ACTN</name>
<proteinExistence type="predicted"/>
<protein>
    <submittedName>
        <fullName evidence="2">Uncharacterized protein</fullName>
    </submittedName>
</protein>
<evidence type="ECO:0000256" key="1">
    <source>
        <dbReference type="SAM" id="MobiDB-lite"/>
    </source>
</evidence>
<evidence type="ECO:0000313" key="3">
    <source>
        <dbReference type="Proteomes" id="UP000175829"/>
    </source>
</evidence>
<accession>A0A1E7K9U9</accession>
<dbReference type="EMBL" id="LJGV01000022">
    <property type="protein sequence ID" value="OEV00696.1"/>
    <property type="molecule type" value="Genomic_DNA"/>
</dbReference>
<evidence type="ECO:0000313" key="2">
    <source>
        <dbReference type="EMBL" id="OEV00696.1"/>
    </source>
</evidence>
<dbReference type="Proteomes" id="UP000175829">
    <property type="component" value="Unassembled WGS sequence"/>
</dbReference>
<organism evidence="2 3">
    <name type="scientific">Streptomyces qinglanensis</name>
    <dbReference type="NCBI Taxonomy" id="943816"/>
    <lineage>
        <taxon>Bacteria</taxon>
        <taxon>Bacillati</taxon>
        <taxon>Actinomycetota</taxon>
        <taxon>Actinomycetes</taxon>
        <taxon>Kitasatosporales</taxon>
        <taxon>Streptomycetaceae</taxon>
        <taxon>Streptomyces</taxon>
    </lineage>
</organism>
<sequence length="150" mass="15793">MGAGAAIVFALLLGGCGDDGDDKESSGGAESAHSAKDPAHGKDLSGVWGSRSEVKDYTMVIVGDRVLMRWEDGPDGLCDGLVEHNEDTTNLVFQCANTPEGREEGVIENVTDTDFRVKWGSELDEPSIFAKMTEAPAKLPSAPEDLPGVG</sequence>
<dbReference type="PATRIC" id="fig|943816.4.peg.4816"/>
<comment type="caution">
    <text evidence="2">The sequence shown here is derived from an EMBL/GenBank/DDBJ whole genome shotgun (WGS) entry which is preliminary data.</text>
</comment>
<feature type="compositionally biased region" description="Basic and acidic residues" evidence="1">
    <location>
        <begin position="33"/>
        <end position="43"/>
    </location>
</feature>
<reference evidence="2 3" key="1">
    <citation type="journal article" date="2016" name="Front. Microbiol.">
        <title>Comparative Genomics Analysis of Streptomyces Species Reveals Their Adaptation to the Marine Environment and Their Diversity at the Genomic Level.</title>
        <authorList>
            <person name="Tian X."/>
            <person name="Zhang Z."/>
            <person name="Yang T."/>
            <person name="Chen M."/>
            <person name="Li J."/>
            <person name="Chen F."/>
            <person name="Yang J."/>
            <person name="Li W."/>
            <person name="Zhang B."/>
            <person name="Zhang Z."/>
            <person name="Wu J."/>
            <person name="Zhang C."/>
            <person name="Long L."/>
            <person name="Xiao J."/>
        </authorList>
    </citation>
    <scope>NUCLEOTIDE SEQUENCE [LARGE SCALE GENOMIC DNA]</scope>
    <source>
        <strain evidence="2 3">SCSIO M10379</strain>
    </source>
</reference>
<gene>
    <name evidence="2" type="ORF">AN217_26120</name>
</gene>
<dbReference type="AlphaFoldDB" id="A0A1E7K9U9"/>
<feature type="region of interest" description="Disordered" evidence="1">
    <location>
        <begin position="20"/>
        <end position="47"/>
    </location>
</feature>